<dbReference type="PATRIC" id="fig|935700.4.peg.2309"/>
<feature type="transmembrane region" description="Helical" evidence="2">
    <location>
        <begin position="6"/>
        <end position="23"/>
    </location>
</feature>
<sequence length="407" mass="42814">MDGEWLFWLVAAGLTLGVTLIVVRGLTARETGAPDAPDVDVYKDQLRELDRDVARGTLTNAEAEAARAEVARRLLAADQSAQSIRPATPGRTALGAVIVALCVAAIGAVTYGCIGAPGYPDMPLAGRVATIEAARAERPGQAVAEAEVPNAPPPADAPAETVAMVEQLRDVLQNRPDDLRGWQLAASVEAGMNNLEAAWRAQDRVIAILGDAATAEGFAILAELMIQAAGGYVSPEAERALAEALRRDPTNGLARYYTGLMFAQGGRADRAWPIWRRLYSDSPADAPWLPTIAAQLERISQLAGDPTPLEDIPRATGPSQDQIEAAGDMTPEERMEMIGSMVQGLAERLASQGGPPGDWARLITAYGVLGRSDAAAAVYAEAQLVFQDAPAALDTLARAAERAGLAP</sequence>
<dbReference type="Gene3D" id="1.25.40.10">
    <property type="entry name" value="Tetratricopeptide repeat domain"/>
    <property type="match status" value="1"/>
</dbReference>
<organism evidence="3 4">
    <name type="scientific">Jannaschia aquimarina</name>
    <dbReference type="NCBI Taxonomy" id="935700"/>
    <lineage>
        <taxon>Bacteria</taxon>
        <taxon>Pseudomonadati</taxon>
        <taxon>Pseudomonadota</taxon>
        <taxon>Alphaproteobacteria</taxon>
        <taxon>Rhodobacterales</taxon>
        <taxon>Roseobacteraceae</taxon>
        <taxon>Jannaschia</taxon>
    </lineage>
</organism>
<feature type="transmembrane region" description="Helical" evidence="2">
    <location>
        <begin position="93"/>
        <end position="112"/>
    </location>
</feature>
<dbReference type="OrthoDB" id="9815847at2"/>
<dbReference type="GO" id="GO:0017004">
    <property type="term" value="P:cytochrome complex assembly"/>
    <property type="evidence" value="ECO:0007669"/>
    <property type="project" value="UniProtKB-KW"/>
</dbReference>
<dbReference type="InterPro" id="IPR011990">
    <property type="entry name" value="TPR-like_helical_dom_sf"/>
</dbReference>
<dbReference type="InterPro" id="IPR017560">
    <property type="entry name" value="Cyt_c_biogenesis_CcmI"/>
</dbReference>
<dbReference type="AlphaFoldDB" id="A0A0D1EJK4"/>
<keyword evidence="2" id="KW-1133">Transmembrane helix</keyword>
<keyword evidence="2" id="KW-0472">Membrane</keyword>
<keyword evidence="1" id="KW-0201">Cytochrome c-type biogenesis</keyword>
<gene>
    <name evidence="3" type="ORF">jaqu_22450</name>
</gene>
<evidence type="ECO:0000256" key="1">
    <source>
        <dbReference type="ARBA" id="ARBA00022748"/>
    </source>
</evidence>
<dbReference type="NCBIfam" id="TIGR03142">
    <property type="entry name" value="cytochro_ccmI"/>
    <property type="match status" value="1"/>
</dbReference>
<proteinExistence type="predicted"/>
<keyword evidence="2" id="KW-0812">Transmembrane</keyword>
<protein>
    <recommendedName>
        <fullName evidence="5">Cytochrome c-type biogenesis protein CcmH</fullName>
    </recommendedName>
</protein>
<dbReference type="Proteomes" id="UP000032232">
    <property type="component" value="Unassembled WGS sequence"/>
</dbReference>
<keyword evidence="4" id="KW-1185">Reference proteome</keyword>
<dbReference type="SUPFAM" id="SSF48452">
    <property type="entry name" value="TPR-like"/>
    <property type="match status" value="1"/>
</dbReference>
<comment type="caution">
    <text evidence="3">The sequence shown here is derived from an EMBL/GenBank/DDBJ whole genome shotgun (WGS) entry which is preliminary data.</text>
</comment>
<accession>A0A0D1EJK4</accession>
<evidence type="ECO:0008006" key="5">
    <source>
        <dbReference type="Google" id="ProtNLM"/>
    </source>
</evidence>
<evidence type="ECO:0000313" key="4">
    <source>
        <dbReference type="Proteomes" id="UP000032232"/>
    </source>
</evidence>
<reference evidence="3 4" key="1">
    <citation type="submission" date="2015-02" db="EMBL/GenBank/DDBJ databases">
        <title>Genome Sequence of Jannaschia aquimarina DSM28248, a member of the Roseobacter clade.</title>
        <authorList>
            <person name="Voget S."/>
            <person name="Daniel R."/>
        </authorList>
    </citation>
    <scope>NUCLEOTIDE SEQUENCE [LARGE SCALE GENOMIC DNA]</scope>
    <source>
        <strain evidence="3 4">GSW-M26</strain>
    </source>
</reference>
<dbReference type="EMBL" id="JYFE01000041">
    <property type="protein sequence ID" value="KIT15975.1"/>
    <property type="molecule type" value="Genomic_DNA"/>
</dbReference>
<evidence type="ECO:0000256" key="2">
    <source>
        <dbReference type="SAM" id="Phobius"/>
    </source>
</evidence>
<dbReference type="RefSeq" id="WP_043919040.1">
    <property type="nucleotide sequence ID" value="NZ_FZPF01000004.1"/>
</dbReference>
<dbReference type="STRING" id="935700.jaqu_22450"/>
<name>A0A0D1EJK4_9RHOB</name>
<evidence type="ECO:0000313" key="3">
    <source>
        <dbReference type="EMBL" id="KIT15975.1"/>
    </source>
</evidence>